<comment type="caution">
    <text evidence="3">The sequence shown here is derived from an EMBL/GenBank/DDBJ whole genome shotgun (WGS) entry which is preliminary data.</text>
</comment>
<keyword evidence="1" id="KW-0238">DNA-binding</keyword>
<dbReference type="Gene3D" id="1.10.260.40">
    <property type="entry name" value="lambda repressor-like DNA-binding domains"/>
    <property type="match status" value="1"/>
</dbReference>
<evidence type="ECO:0000313" key="3">
    <source>
        <dbReference type="EMBL" id="MBC8575138.1"/>
    </source>
</evidence>
<dbReference type="CDD" id="cd00093">
    <property type="entry name" value="HTH_XRE"/>
    <property type="match status" value="1"/>
</dbReference>
<dbReference type="PROSITE" id="PS50943">
    <property type="entry name" value="HTH_CROC1"/>
    <property type="match status" value="1"/>
</dbReference>
<dbReference type="SUPFAM" id="SSF47413">
    <property type="entry name" value="lambda repressor-like DNA-binding domains"/>
    <property type="match status" value="1"/>
</dbReference>
<evidence type="ECO:0000313" key="4">
    <source>
        <dbReference type="Proteomes" id="UP000658131"/>
    </source>
</evidence>
<gene>
    <name evidence="3" type="ORF">H8717_01760</name>
</gene>
<keyword evidence="4" id="KW-1185">Reference proteome</keyword>
<dbReference type="InterPro" id="IPR001387">
    <property type="entry name" value="Cro/C1-type_HTH"/>
</dbReference>
<dbReference type="SMART" id="SM00530">
    <property type="entry name" value="HTH_XRE"/>
    <property type="match status" value="1"/>
</dbReference>
<dbReference type="RefSeq" id="WP_262398786.1">
    <property type="nucleotide sequence ID" value="NZ_JACRTB010000002.1"/>
</dbReference>
<reference evidence="3 4" key="1">
    <citation type="submission" date="2020-08" db="EMBL/GenBank/DDBJ databases">
        <title>Genome public.</title>
        <authorList>
            <person name="Liu C."/>
            <person name="Sun Q."/>
        </authorList>
    </citation>
    <scope>NUCLEOTIDE SEQUENCE [LARGE SCALE GENOMIC DNA]</scope>
    <source>
        <strain evidence="3 4">BX1</strain>
    </source>
</reference>
<dbReference type="Proteomes" id="UP000658131">
    <property type="component" value="Unassembled WGS sequence"/>
</dbReference>
<accession>A0ABR7NFF5</accession>
<proteinExistence type="predicted"/>
<evidence type="ECO:0000259" key="2">
    <source>
        <dbReference type="PROSITE" id="PS50943"/>
    </source>
</evidence>
<name>A0ABR7NFF5_9FIRM</name>
<dbReference type="PANTHER" id="PTHR46797:SF1">
    <property type="entry name" value="METHYLPHOSPHONATE SYNTHASE"/>
    <property type="match status" value="1"/>
</dbReference>
<dbReference type="PANTHER" id="PTHR46797">
    <property type="entry name" value="HTH-TYPE TRANSCRIPTIONAL REGULATOR"/>
    <property type="match status" value="1"/>
</dbReference>
<sequence length="66" mass="7453">MGCKIKERREFLKMSQEELAEKSEVSRATISSLENNSERNTSTKILKRIASALDTTVGELFFADDV</sequence>
<dbReference type="Pfam" id="PF01381">
    <property type="entry name" value="HTH_3"/>
    <property type="match status" value="1"/>
</dbReference>
<protein>
    <submittedName>
        <fullName evidence="3">Helix-turn-helix transcriptional regulator</fullName>
    </submittedName>
</protein>
<feature type="domain" description="HTH cro/C1-type" evidence="2">
    <location>
        <begin position="5"/>
        <end position="60"/>
    </location>
</feature>
<dbReference type="EMBL" id="JACRTB010000002">
    <property type="protein sequence ID" value="MBC8575138.1"/>
    <property type="molecule type" value="Genomic_DNA"/>
</dbReference>
<organism evidence="3 4">
    <name type="scientific">Yanshouia hominis</name>
    <dbReference type="NCBI Taxonomy" id="2763673"/>
    <lineage>
        <taxon>Bacteria</taxon>
        <taxon>Bacillati</taxon>
        <taxon>Bacillota</taxon>
        <taxon>Clostridia</taxon>
        <taxon>Eubacteriales</taxon>
        <taxon>Oscillospiraceae</taxon>
        <taxon>Yanshouia</taxon>
    </lineage>
</organism>
<dbReference type="InterPro" id="IPR010982">
    <property type="entry name" value="Lambda_DNA-bd_dom_sf"/>
</dbReference>
<dbReference type="InterPro" id="IPR050807">
    <property type="entry name" value="TransReg_Diox_bact_type"/>
</dbReference>
<evidence type="ECO:0000256" key="1">
    <source>
        <dbReference type="ARBA" id="ARBA00023125"/>
    </source>
</evidence>